<keyword evidence="2" id="KW-1185">Reference proteome</keyword>
<accession>A0A078HHP0</accession>
<dbReference type="PaxDb" id="3708-A0A078HHP0"/>
<dbReference type="EMBL" id="LK032387">
    <property type="protein sequence ID" value="CDY36899.1"/>
    <property type="molecule type" value="Genomic_DNA"/>
</dbReference>
<dbReference type="Proteomes" id="UP000028999">
    <property type="component" value="Unassembled WGS sequence"/>
</dbReference>
<evidence type="ECO:0000313" key="1">
    <source>
        <dbReference type="EMBL" id="CDY36899.1"/>
    </source>
</evidence>
<gene>
    <name evidence="1" type="primary">BnaA06g16840D</name>
    <name evidence="1" type="ORF">GSBRNA2T00063030001</name>
</gene>
<organism evidence="1 2">
    <name type="scientific">Brassica napus</name>
    <name type="common">Rape</name>
    <dbReference type="NCBI Taxonomy" id="3708"/>
    <lineage>
        <taxon>Eukaryota</taxon>
        <taxon>Viridiplantae</taxon>
        <taxon>Streptophyta</taxon>
        <taxon>Embryophyta</taxon>
        <taxon>Tracheophyta</taxon>
        <taxon>Spermatophyta</taxon>
        <taxon>Magnoliopsida</taxon>
        <taxon>eudicotyledons</taxon>
        <taxon>Gunneridae</taxon>
        <taxon>Pentapetalae</taxon>
        <taxon>rosids</taxon>
        <taxon>malvids</taxon>
        <taxon>Brassicales</taxon>
        <taxon>Brassicaceae</taxon>
        <taxon>Brassiceae</taxon>
        <taxon>Brassica</taxon>
    </lineage>
</organism>
<protein>
    <submittedName>
        <fullName evidence="1">BnaA06g16840D protein</fullName>
    </submittedName>
</protein>
<proteinExistence type="predicted"/>
<dbReference type="AlphaFoldDB" id="A0A078HHP0"/>
<dbReference type="Gramene" id="CDY36899">
    <property type="protein sequence ID" value="CDY36899"/>
    <property type="gene ID" value="GSBRNA2T00063030001"/>
</dbReference>
<name>A0A078HHP0_BRANA</name>
<sequence length="75" mass="8628">MNLVPFNSTACFSLGGKALSFFLMMLKLTEEVTTSFAPSRLLVHVSWASNLQYNVILMKYWTSLSFRRRAIRTFS</sequence>
<reference evidence="1 2" key="1">
    <citation type="journal article" date="2014" name="Science">
        <title>Plant genetics. Early allopolyploid evolution in the post-Neolithic Brassica napus oilseed genome.</title>
        <authorList>
            <person name="Chalhoub B."/>
            <person name="Denoeud F."/>
            <person name="Liu S."/>
            <person name="Parkin I.A."/>
            <person name="Tang H."/>
            <person name="Wang X."/>
            <person name="Chiquet J."/>
            <person name="Belcram H."/>
            <person name="Tong C."/>
            <person name="Samans B."/>
            <person name="Correa M."/>
            <person name="Da Silva C."/>
            <person name="Just J."/>
            <person name="Falentin C."/>
            <person name="Koh C.S."/>
            <person name="Le Clainche I."/>
            <person name="Bernard M."/>
            <person name="Bento P."/>
            <person name="Noel B."/>
            <person name="Labadie K."/>
            <person name="Alberti A."/>
            <person name="Charles M."/>
            <person name="Arnaud D."/>
            <person name="Guo H."/>
            <person name="Daviaud C."/>
            <person name="Alamery S."/>
            <person name="Jabbari K."/>
            <person name="Zhao M."/>
            <person name="Edger P.P."/>
            <person name="Chelaifa H."/>
            <person name="Tack D."/>
            <person name="Lassalle G."/>
            <person name="Mestiri I."/>
            <person name="Schnel N."/>
            <person name="Le Paslier M.C."/>
            <person name="Fan G."/>
            <person name="Renault V."/>
            <person name="Bayer P.E."/>
            <person name="Golicz A.A."/>
            <person name="Manoli S."/>
            <person name="Lee T.H."/>
            <person name="Thi V.H."/>
            <person name="Chalabi S."/>
            <person name="Hu Q."/>
            <person name="Fan C."/>
            <person name="Tollenaere R."/>
            <person name="Lu Y."/>
            <person name="Battail C."/>
            <person name="Shen J."/>
            <person name="Sidebottom C.H."/>
            <person name="Wang X."/>
            <person name="Canaguier A."/>
            <person name="Chauveau A."/>
            <person name="Berard A."/>
            <person name="Deniot G."/>
            <person name="Guan M."/>
            <person name="Liu Z."/>
            <person name="Sun F."/>
            <person name="Lim Y.P."/>
            <person name="Lyons E."/>
            <person name="Town C.D."/>
            <person name="Bancroft I."/>
            <person name="Wang X."/>
            <person name="Meng J."/>
            <person name="Ma J."/>
            <person name="Pires J.C."/>
            <person name="King G.J."/>
            <person name="Brunel D."/>
            <person name="Delourme R."/>
            <person name="Renard M."/>
            <person name="Aury J.M."/>
            <person name="Adams K.L."/>
            <person name="Batley J."/>
            <person name="Snowdon R.J."/>
            <person name="Tost J."/>
            <person name="Edwards D."/>
            <person name="Zhou Y."/>
            <person name="Hua W."/>
            <person name="Sharpe A.G."/>
            <person name="Paterson A.H."/>
            <person name="Guan C."/>
            <person name="Wincker P."/>
        </authorList>
    </citation>
    <scope>NUCLEOTIDE SEQUENCE [LARGE SCALE GENOMIC DNA]</scope>
    <source>
        <strain evidence="2">cv. Darmor-bzh</strain>
    </source>
</reference>
<evidence type="ECO:0000313" key="2">
    <source>
        <dbReference type="Proteomes" id="UP000028999"/>
    </source>
</evidence>